<accession>Q6KXP6</accession>
<protein>
    <submittedName>
        <fullName evidence="1">Uncharacterized protein</fullName>
    </submittedName>
</protein>
<dbReference type="EMBL" id="AE017334">
    <property type="protein sequence ID" value="AAT29531.1"/>
    <property type="molecule type" value="Genomic_DNA"/>
</dbReference>
<evidence type="ECO:0000313" key="1">
    <source>
        <dbReference type="EMBL" id="AAT29531.1"/>
    </source>
</evidence>
<keyword evidence="2" id="KW-1185">Reference proteome</keyword>
<dbReference type="AlphaFoldDB" id="A0A0F7RMD6"/>
<dbReference type="RefSeq" id="WP_000712158.1">
    <property type="nucleotide sequence ID" value="NZ_AP014833.1"/>
</dbReference>
<proteinExistence type="predicted"/>
<name>A0A0F7RMD6_BACAN</name>
<sequence>MKKEQLARELMVKWVLENKETNSEEVLKEITSHTYTEEKLKEAN</sequence>
<accession>Q81Z43</accession>
<reference evidence="1 2" key="1">
    <citation type="journal article" date="2009" name="J. Bacteriol.">
        <title>The complete genome sequence of Bacillus anthracis Ames 'Ancestor'.</title>
        <authorList>
            <person name="Ravel J."/>
            <person name="Jiang L."/>
            <person name="Stanley S.T."/>
            <person name="Wilson M.R."/>
            <person name="Decker R.S."/>
            <person name="Read T.D."/>
            <person name="Worsham P."/>
            <person name="Keim P.S."/>
            <person name="Salzberg S.L."/>
            <person name="Fraser-Liggett C.M."/>
            <person name="Rasko D.A."/>
        </authorList>
    </citation>
    <scope>NUCLEOTIDE SEQUENCE [LARGE SCALE GENOMIC DNA]</scope>
    <source>
        <strain evidence="2">Ames ancestor</strain>
    </source>
</reference>
<dbReference type="KEGG" id="bar:GBAA_0431"/>
<organism evidence="1 2">
    <name type="scientific">Bacillus anthracis</name>
    <name type="common">anthrax bacterium</name>
    <dbReference type="NCBI Taxonomy" id="1392"/>
    <lineage>
        <taxon>Bacteria</taxon>
        <taxon>Bacillati</taxon>
        <taxon>Bacillota</taxon>
        <taxon>Bacilli</taxon>
        <taxon>Bacillales</taxon>
        <taxon>Bacillaceae</taxon>
        <taxon>Bacillus</taxon>
        <taxon>Bacillus cereus group</taxon>
    </lineage>
</organism>
<accession>E9R3X9</accession>
<accession>A0A0F7RMD6</accession>
<dbReference type="PATRIC" id="fig|1392.231.peg.3841"/>
<dbReference type="GeneID" id="78824307"/>
<gene>
    <name evidence="1" type="ordered locus">GBAA_0431</name>
</gene>
<dbReference type="Proteomes" id="UP000000594">
    <property type="component" value="Chromosome"/>
</dbReference>
<evidence type="ECO:0000313" key="2">
    <source>
        <dbReference type="Proteomes" id="UP000000594"/>
    </source>
</evidence>